<dbReference type="Pfam" id="PF07762">
    <property type="entry name" value="DUF1618"/>
    <property type="match status" value="2"/>
</dbReference>
<dbReference type="InterPro" id="IPR011676">
    <property type="entry name" value="DUF1618"/>
</dbReference>
<accession>A0A811QGP9</accession>
<evidence type="ECO:0000259" key="1">
    <source>
        <dbReference type="Pfam" id="PF07762"/>
    </source>
</evidence>
<organism evidence="2 3">
    <name type="scientific">Miscanthus lutarioriparius</name>
    <dbReference type="NCBI Taxonomy" id="422564"/>
    <lineage>
        <taxon>Eukaryota</taxon>
        <taxon>Viridiplantae</taxon>
        <taxon>Streptophyta</taxon>
        <taxon>Embryophyta</taxon>
        <taxon>Tracheophyta</taxon>
        <taxon>Spermatophyta</taxon>
        <taxon>Magnoliopsida</taxon>
        <taxon>Liliopsida</taxon>
        <taxon>Poales</taxon>
        <taxon>Poaceae</taxon>
        <taxon>PACMAD clade</taxon>
        <taxon>Panicoideae</taxon>
        <taxon>Andropogonodae</taxon>
        <taxon>Andropogoneae</taxon>
        <taxon>Saccharinae</taxon>
        <taxon>Miscanthus</taxon>
    </lineage>
</organism>
<sequence>MRVADLSLFHAGEWSVRRLQIRFRDASEVQQLPSFWDAVVPVSDGLLCWVDLWQLGVVLCDVFKETPRLQYLPLPRDNIWGQLSNRNLCATAGGGILKFINIFPVAAMAALTTRIGNHDDMKWVKDGMVDATELWVLDSYKGLRCFPLDHPVVSMDEPDHICFWLHEPPVDGYWDYRDRSVGLLMVNTRSKTIHSVSPHEDGLLLMRDGHLIPSNVSYFFNSYPSSGSDGTLVGPRKKGNARPLPDIVDEQLIRVKRGRASITTNPTLQPASFAEPSVQASEIFEAFQEIPSYGLEHDEPPAVSCVCLQILAVHGDSVLIEVSIEEEKQGYMTDQFVYNASTAAVDPPAAAVAVFAPAFPSLLSWHQPHALWRGRACDGAAPDGVVGEIGTGHAAADEGGRPLLVPCCFIVLLKVLPDSRRGRTIRTDRANLALATVGISHIDWGVRVVDGKGISSRTAEEHGSVLADIIVLIISGHPAHMPLVVLGVVKLPVVVLPSAWGHLCRLWFLDSYHNQQIKVGSNGQQAGGLHPTAQGRAAPVPAAEAGHARAVPSCWHRGPGTGTGPWRAWHGHCSCRAGPFLYRAFSYRARVGPAGLARLENYSGGVLMFVKIFPRCGCGDAGDSRCERYRHTYTIHTWTTRIGNHDNMKWVKDSMVDATMLWALDSYKSLWCFPLDHPVMSMDEPDHICFWLHEPPVDGHWDYRDRSVDLLMVNTRSKTIHSVSRHEDGLLLMRDGHLIPSNVSYFFNSYPSSGSDGTLVGPRKKGNERPPPDVVHEQLIRVKRGRASITINPTLQPASFAEPSVQASEIFEAFHEIPSYGLEHDEVKVNRILSRDNCHKVRSLLRLPKNLRIGC</sequence>
<name>A0A811QGP9_9POAL</name>
<feature type="domain" description="DUF1618" evidence="1">
    <location>
        <begin position="597"/>
        <end position="689"/>
    </location>
</feature>
<evidence type="ECO:0000313" key="2">
    <source>
        <dbReference type="EMBL" id="CAD6255274.1"/>
    </source>
</evidence>
<feature type="domain" description="DUF1618" evidence="1">
    <location>
        <begin position="49"/>
        <end position="162"/>
    </location>
</feature>
<keyword evidence="3" id="KW-1185">Reference proteome</keyword>
<gene>
    <name evidence="2" type="ORF">NCGR_LOCUS38868</name>
</gene>
<dbReference type="PANTHER" id="PTHR33074:SF124">
    <property type="entry name" value="DUF1618 DOMAIN-CONTAINING PROTEIN"/>
    <property type="match status" value="1"/>
</dbReference>
<dbReference type="Proteomes" id="UP000604825">
    <property type="component" value="Unassembled WGS sequence"/>
</dbReference>
<protein>
    <recommendedName>
        <fullName evidence="1">DUF1618 domain-containing protein</fullName>
    </recommendedName>
</protein>
<reference evidence="2" key="1">
    <citation type="submission" date="2020-10" db="EMBL/GenBank/DDBJ databases">
        <authorList>
            <person name="Han B."/>
            <person name="Lu T."/>
            <person name="Zhao Q."/>
            <person name="Huang X."/>
            <person name="Zhao Y."/>
        </authorList>
    </citation>
    <scope>NUCLEOTIDE SEQUENCE</scope>
</reference>
<dbReference type="PANTHER" id="PTHR33074">
    <property type="entry name" value="EXPRESSED PROTEIN-RELATED"/>
    <property type="match status" value="1"/>
</dbReference>
<comment type="caution">
    <text evidence="2">The sequence shown here is derived from an EMBL/GenBank/DDBJ whole genome shotgun (WGS) entry which is preliminary data.</text>
</comment>
<proteinExistence type="predicted"/>
<dbReference type="AlphaFoldDB" id="A0A811QGP9"/>
<evidence type="ECO:0000313" key="3">
    <source>
        <dbReference type="Proteomes" id="UP000604825"/>
    </source>
</evidence>
<dbReference type="EMBL" id="CAJGYO010000009">
    <property type="protein sequence ID" value="CAD6255274.1"/>
    <property type="molecule type" value="Genomic_DNA"/>
</dbReference>
<dbReference type="OrthoDB" id="685097at2759"/>